<keyword evidence="3" id="KW-0028">Amino-acid biosynthesis</keyword>
<reference evidence="8 9" key="1">
    <citation type="submission" date="2015-07" db="EMBL/GenBank/DDBJ databases">
        <title>The genome of Pseudoloma neurophilia, a relevant intracellular parasite of the zebrafish.</title>
        <authorList>
            <person name="Ndikumana S."/>
            <person name="Pelin A."/>
            <person name="Sanders J."/>
            <person name="Corradi N."/>
        </authorList>
    </citation>
    <scope>NUCLEOTIDE SEQUENCE [LARGE SCALE GENOMIC DNA]</scope>
    <source>
        <strain evidence="8 9">MK1</strain>
    </source>
</reference>
<dbReference type="AlphaFoldDB" id="A0A0R0LVC8"/>
<accession>A0A0R0LVC8</accession>
<dbReference type="OrthoDB" id="10260193at2759"/>
<keyword evidence="6" id="KW-0061">Asparagine biosynthesis</keyword>
<evidence type="ECO:0000259" key="7">
    <source>
        <dbReference type="PROSITE" id="PS50862"/>
    </source>
</evidence>
<protein>
    <submittedName>
        <fullName evidence="8">Aspartate--ammonia ligase</fullName>
    </submittedName>
</protein>
<dbReference type="GO" id="GO:0004071">
    <property type="term" value="F:aspartate-ammonia ligase activity"/>
    <property type="evidence" value="ECO:0007669"/>
    <property type="project" value="InterPro"/>
</dbReference>
<name>A0A0R0LVC8_9MICR</name>
<keyword evidence="9" id="KW-1185">Reference proteome</keyword>
<keyword evidence="5" id="KW-0067">ATP-binding</keyword>
<evidence type="ECO:0000313" key="8">
    <source>
        <dbReference type="EMBL" id="KRH93176.1"/>
    </source>
</evidence>
<dbReference type="InterPro" id="IPR045864">
    <property type="entry name" value="aa-tRNA-synth_II/BPL/LPL"/>
</dbReference>
<evidence type="ECO:0000256" key="5">
    <source>
        <dbReference type="ARBA" id="ARBA00022840"/>
    </source>
</evidence>
<dbReference type="Proteomes" id="UP000051530">
    <property type="component" value="Unassembled WGS sequence"/>
</dbReference>
<dbReference type="Pfam" id="PF03590">
    <property type="entry name" value="AsnA"/>
    <property type="match status" value="2"/>
</dbReference>
<dbReference type="VEuPathDB" id="MicrosporidiaDB:M153_13590002"/>
<dbReference type="GO" id="GO:0005829">
    <property type="term" value="C:cytosol"/>
    <property type="evidence" value="ECO:0007669"/>
    <property type="project" value="TreeGrafter"/>
</dbReference>
<evidence type="ECO:0000256" key="6">
    <source>
        <dbReference type="ARBA" id="ARBA00022888"/>
    </source>
</evidence>
<dbReference type="GO" id="GO:0006529">
    <property type="term" value="P:asparagine biosynthetic process"/>
    <property type="evidence" value="ECO:0007669"/>
    <property type="project" value="UniProtKB-KW"/>
</dbReference>
<organism evidence="8 9">
    <name type="scientific">Pseudoloma neurophilia</name>
    <dbReference type="NCBI Taxonomy" id="146866"/>
    <lineage>
        <taxon>Eukaryota</taxon>
        <taxon>Fungi</taxon>
        <taxon>Fungi incertae sedis</taxon>
        <taxon>Microsporidia</taxon>
        <taxon>Pseudoloma</taxon>
    </lineage>
</organism>
<feature type="non-terminal residue" evidence="8">
    <location>
        <position position="1"/>
    </location>
</feature>
<dbReference type="EMBL" id="LGUB01000451">
    <property type="protein sequence ID" value="KRH93176.1"/>
    <property type="molecule type" value="Genomic_DNA"/>
</dbReference>
<dbReference type="PROSITE" id="PS50862">
    <property type="entry name" value="AA_TRNA_LIGASE_II"/>
    <property type="match status" value="1"/>
</dbReference>
<dbReference type="SUPFAM" id="SSF55681">
    <property type="entry name" value="Class II aaRS and biotin synthetases"/>
    <property type="match status" value="1"/>
</dbReference>
<dbReference type="PANTHER" id="PTHR30073">
    <property type="entry name" value="ASPARTATE--AMMONIA LIGASE"/>
    <property type="match status" value="1"/>
</dbReference>
<dbReference type="InterPro" id="IPR004618">
    <property type="entry name" value="AsnA"/>
</dbReference>
<dbReference type="GO" id="GO:0005524">
    <property type="term" value="F:ATP binding"/>
    <property type="evidence" value="ECO:0007669"/>
    <property type="project" value="UniProtKB-KW"/>
</dbReference>
<keyword evidence="2 8" id="KW-0436">Ligase</keyword>
<gene>
    <name evidence="8" type="ORF">M153_13590002</name>
</gene>
<proteinExistence type="predicted"/>
<evidence type="ECO:0000313" key="9">
    <source>
        <dbReference type="Proteomes" id="UP000051530"/>
    </source>
</evidence>
<feature type="domain" description="Aminoacyl-transfer RNA synthetases class-II family profile" evidence="7">
    <location>
        <begin position="49"/>
        <end position="215"/>
    </location>
</feature>
<dbReference type="InterPro" id="IPR006195">
    <property type="entry name" value="aa-tRNA-synth_II"/>
</dbReference>
<sequence length="220" mass="25539">KEDRTIDFLKKTVNKIYDAFLTVDKKLYEKHKINRKLPEKITFISSQELHDLYPDLSPDQRETEFVKMHKAIFVYKLGHKLIKNEEFVQNGSASSSDLISEQSKEKKQKFKDEFDGRHCIRAPDYDDWTLNGDIIFYHQVLDCAIEMSSMGIRVDSVSLKLQLKESKTDLTTSEYHDSVLTDRHFTIGGGIGQSRTFMFFLEETDIRGVQGETAPFVNNK</sequence>
<dbReference type="PANTHER" id="PTHR30073:SF5">
    <property type="entry name" value="ASPARTATE--AMMONIA LIGASE"/>
    <property type="match status" value="1"/>
</dbReference>
<evidence type="ECO:0000256" key="2">
    <source>
        <dbReference type="ARBA" id="ARBA00022598"/>
    </source>
</evidence>
<keyword evidence="4" id="KW-0547">Nucleotide-binding</keyword>
<evidence type="ECO:0000256" key="3">
    <source>
        <dbReference type="ARBA" id="ARBA00022605"/>
    </source>
</evidence>
<evidence type="ECO:0000256" key="1">
    <source>
        <dbReference type="ARBA" id="ARBA00022490"/>
    </source>
</evidence>
<dbReference type="Gene3D" id="3.30.930.10">
    <property type="entry name" value="Bira Bifunctional Protein, Domain 2"/>
    <property type="match status" value="1"/>
</dbReference>
<evidence type="ECO:0000256" key="4">
    <source>
        <dbReference type="ARBA" id="ARBA00022741"/>
    </source>
</evidence>
<comment type="caution">
    <text evidence="8">The sequence shown here is derived from an EMBL/GenBank/DDBJ whole genome shotgun (WGS) entry which is preliminary data.</text>
</comment>
<keyword evidence="1" id="KW-0963">Cytoplasm</keyword>